<dbReference type="EMBL" id="JAUSTW010000004">
    <property type="protein sequence ID" value="MDQ0199540.1"/>
    <property type="molecule type" value="Genomic_DNA"/>
</dbReference>
<proteinExistence type="predicted"/>
<keyword evidence="1" id="KW-0472">Membrane</keyword>
<evidence type="ECO:0000313" key="3">
    <source>
        <dbReference type="Proteomes" id="UP001224122"/>
    </source>
</evidence>
<feature type="transmembrane region" description="Helical" evidence="1">
    <location>
        <begin position="7"/>
        <end position="26"/>
    </location>
</feature>
<keyword evidence="1" id="KW-0812">Transmembrane</keyword>
<sequence>MKANWGVNAILGFIAFLLTYIFSFMNNTLLTSLIRAGIGFLLFFIVGNMLQLVLQHMVTKKNSDLVQQQNEVETSKVGDGKSPIEKVELGEQSFQSLPLDLLHNGDRTLGPEKIAKAIQTWTSENQEG</sequence>
<dbReference type="RefSeq" id="WP_307408553.1">
    <property type="nucleotide sequence ID" value="NZ_JAUSTW010000004.1"/>
</dbReference>
<name>A0ABT9XVD9_9BACI</name>
<keyword evidence="3" id="KW-1185">Reference proteome</keyword>
<gene>
    <name evidence="2" type="ORF">J2S10_002722</name>
</gene>
<keyword evidence="1" id="KW-1133">Transmembrane helix</keyword>
<accession>A0ABT9XVD9</accession>
<reference evidence="2 3" key="1">
    <citation type="submission" date="2023-07" db="EMBL/GenBank/DDBJ databases">
        <title>Genomic Encyclopedia of Type Strains, Phase IV (KMG-IV): sequencing the most valuable type-strain genomes for metagenomic binning, comparative biology and taxonomic classification.</title>
        <authorList>
            <person name="Goeker M."/>
        </authorList>
    </citation>
    <scope>NUCLEOTIDE SEQUENCE [LARGE SCALE GENOMIC DNA]</scope>
    <source>
        <strain evidence="2 3">DSM 27594</strain>
    </source>
</reference>
<evidence type="ECO:0000256" key="1">
    <source>
        <dbReference type="SAM" id="Phobius"/>
    </source>
</evidence>
<dbReference type="Proteomes" id="UP001224122">
    <property type="component" value="Unassembled WGS sequence"/>
</dbReference>
<comment type="caution">
    <text evidence="2">The sequence shown here is derived from an EMBL/GenBank/DDBJ whole genome shotgun (WGS) entry which is preliminary data.</text>
</comment>
<feature type="transmembrane region" description="Helical" evidence="1">
    <location>
        <begin position="32"/>
        <end position="54"/>
    </location>
</feature>
<organism evidence="2 3">
    <name type="scientific">Neobacillus ginsengisoli</name>
    <dbReference type="NCBI Taxonomy" id="904295"/>
    <lineage>
        <taxon>Bacteria</taxon>
        <taxon>Bacillati</taxon>
        <taxon>Bacillota</taxon>
        <taxon>Bacilli</taxon>
        <taxon>Bacillales</taxon>
        <taxon>Bacillaceae</taxon>
        <taxon>Neobacillus</taxon>
    </lineage>
</organism>
<evidence type="ECO:0000313" key="2">
    <source>
        <dbReference type="EMBL" id="MDQ0199540.1"/>
    </source>
</evidence>
<protein>
    <submittedName>
        <fullName evidence="2">Uncharacterized protein</fullName>
    </submittedName>
</protein>